<dbReference type="Proteomes" id="UP000830167">
    <property type="component" value="Chromosome"/>
</dbReference>
<feature type="region of interest" description="Disordered" evidence="1">
    <location>
        <begin position="76"/>
        <end position="101"/>
    </location>
</feature>
<reference evidence="2" key="1">
    <citation type="submission" date="2021-12" db="EMBL/GenBank/DDBJ databases">
        <title>Alicyclobacillaceae gen. nov., sp. nov., isolated from chalcocite enrichment system.</title>
        <authorList>
            <person name="Jiang Z."/>
        </authorList>
    </citation>
    <scope>NUCLEOTIDE SEQUENCE</scope>
    <source>
        <strain evidence="2">MYW30-H2</strain>
    </source>
</reference>
<keyword evidence="3" id="KW-1185">Reference proteome</keyword>
<feature type="compositionally biased region" description="Polar residues" evidence="1">
    <location>
        <begin position="52"/>
        <end position="65"/>
    </location>
</feature>
<evidence type="ECO:0000313" key="3">
    <source>
        <dbReference type="Proteomes" id="UP000830167"/>
    </source>
</evidence>
<feature type="region of interest" description="Disordered" evidence="1">
    <location>
        <begin position="46"/>
        <end position="65"/>
    </location>
</feature>
<organism evidence="2 3">
    <name type="scientific">Fodinisporobacter ferrooxydans</name>
    <dbReference type="NCBI Taxonomy" id="2901836"/>
    <lineage>
        <taxon>Bacteria</taxon>
        <taxon>Bacillati</taxon>
        <taxon>Bacillota</taxon>
        <taxon>Bacilli</taxon>
        <taxon>Bacillales</taxon>
        <taxon>Alicyclobacillaceae</taxon>
        <taxon>Fodinisporobacter</taxon>
    </lineage>
</organism>
<feature type="compositionally biased region" description="Polar residues" evidence="1">
    <location>
        <begin position="78"/>
        <end position="92"/>
    </location>
</feature>
<sequence length="125" mass="13678">MLQFIASMAGILLSSPKAKRALRSLAVKGTVAALEVKDQMNHTIKSMKKDSQLQSEQFSAAGTTSGMHSYEEYAYDGLQSSDNPSNEYSQRMDTAAEVPGETLPDISQTFAVLDDKTIEKYLPKP</sequence>
<dbReference type="EMBL" id="CP089291">
    <property type="protein sequence ID" value="UOF92029.1"/>
    <property type="molecule type" value="Genomic_DNA"/>
</dbReference>
<evidence type="ECO:0000256" key="1">
    <source>
        <dbReference type="SAM" id="MobiDB-lite"/>
    </source>
</evidence>
<evidence type="ECO:0000313" key="2">
    <source>
        <dbReference type="EMBL" id="UOF92029.1"/>
    </source>
</evidence>
<accession>A0ABY4CPY6</accession>
<protein>
    <submittedName>
        <fullName evidence="2">Uncharacterized protein</fullName>
    </submittedName>
</protein>
<proteinExistence type="predicted"/>
<dbReference type="RefSeq" id="WP_347438711.1">
    <property type="nucleotide sequence ID" value="NZ_CP089291.1"/>
</dbReference>
<gene>
    <name evidence="2" type="ORF">LSG31_07290</name>
</gene>
<name>A0ABY4CPY6_9BACL</name>